<dbReference type="GO" id="GO:0005886">
    <property type="term" value="C:plasma membrane"/>
    <property type="evidence" value="ECO:0007669"/>
    <property type="project" value="TreeGrafter"/>
</dbReference>
<dbReference type="Pfam" id="PF02212">
    <property type="entry name" value="GED"/>
    <property type="match status" value="1"/>
</dbReference>
<feature type="domain" description="GED" evidence="2">
    <location>
        <begin position="816"/>
        <end position="914"/>
    </location>
</feature>
<feature type="region of interest" description="Disordered" evidence="1">
    <location>
        <begin position="59"/>
        <end position="89"/>
    </location>
</feature>
<dbReference type="InterPro" id="IPR030381">
    <property type="entry name" value="G_DYNAMIN_dom"/>
</dbReference>
<dbReference type="Proteomes" id="UP000028045">
    <property type="component" value="Unassembled WGS sequence"/>
</dbReference>
<sequence>MAPRGVARQRNATQNSRSSGSMASTEILAIKQEPSPVAPIADRSVSLLSDTDNASSHLAADYSSRAPFGRSDAPTPSERLGEPGPMMREVRPRRNLPAYSPVTLDESFFDNNSYQDIGKKLKACNDTLGELQQLGVSHHIQLPELVLVGDQSAGKSSLMSGLANLELPRSEGACTRCPLHIRVSRSSDWSCRVSLRKDYAYQPPAGDVIDETDVTQQNPFFPWVKVSNNRALEFKTMNDRSEIEDVLRWAQIAILNDDKNHELFIPGSGAIATSTPIAEAAQSTRAKFSPNIVSLEIKGPELPDLSFYDMPGIFQNTADSRDNYLVNVVRNLSTEYIQHPSAIIMCLIPMNNDAENSSTFSLTRRLGASDRTIGVLTKADKLPENSNNEPWVKIMQGLTHQTGLGYFITSRPKDRDLEDLKEWEDKMFHKHLVDAWPAEFRGFEKRCGVENLKGFLSERLGKEFVKNLPKIKQKVITSLNHIKRELASLPELPENVESEVRSAMMKFAESARAGVDGFLESFNNPPASFRDCLLDMKPKFVLKDRTDSPVVEISDDESEAGSVAGNKRRAAVNRTPSKRPRNDMNGAATPSASFNGYIKPEEDRGSVTPQASASPAARRVMFPEPYAAFSNVGKSFRTLRAVREEIQAKTISGMPNRTPDKIFQDLVKEAVKPWNGPMEVFLKQTMSSLQTVLEQALGKALENLKKRSIYKESKKHIRQWLNEHHQQTRESLAQLYHNESSQLLTFNNGAFTLYQKEALDELQRFRYHMRMVAAGSAPSSRTLVPWESLSQDMRDKEFKKREADSANLGPDPFKREVEVIGYVRAYYRLAALRFADSVAQCLMCRMIPQIRMELSYHLEEKLGVRNAGPDIQAVYERLLEEDPAIAMKRANLKNQRETFTKALMSIQELETGGAEDTPELSQVTQAVTEGGYGDAMHVDEDEA</sequence>
<dbReference type="GO" id="GO:0005874">
    <property type="term" value="C:microtubule"/>
    <property type="evidence" value="ECO:0007669"/>
    <property type="project" value="TreeGrafter"/>
</dbReference>
<evidence type="ECO:0000256" key="1">
    <source>
        <dbReference type="SAM" id="MobiDB-lite"/>
    </source>
</evidence>
<dbReference type="InterPro" id="IPR001401">
    <property type="entry name" value="Dynamin_GTPase"/>
</dbReference>
<dbReference type="GO" id="GO:0003924">
    <property type="term" value="F:GTPase activity"/>
    <property type="evidence" value="ECO:0007669"/>
    <property type="project" value="InterPro"/>
</dbReference>
<accession>A0A084AN88</accession>
<dbReference type="InterPro" id="IPR020850">
    <property type="entry name" value="GED_dom"/>
</dbReference>
<organism evidence="4 5">
    <name type="scientific">Stachybotrys chartarum (strain CBS 109288 / IBT 7711)</name>
    <name type="common">Toxic black mold</name>
    <name type="synonym">Stilbospora chartarum</name>
    <dbReference type="NCBI Taxonomy" id="1280523"/>
    <lineage>
        <taxon>Eukaryota</taxon>
        <taxon>Fungi</taxon>
        <taxon>Dikarya</taxon>
        <taxon>Ascomycota</taxon>
        <taxon>Pezizomycotina</taxon>
        <taxon>Sordariomycetes</taxon>
        <taxon>Hypocreomycetidae</taxon>
        <taxon>Hypocreales</taxon>
        <taxon>Stachybotryaceae</taxon>
        <taxon>Stachybotrys</taxon>
    </lineage>
</organism>
<evidence type="ECO:0000313" key="5">
    <source>
        <dbReference type="Proteomes" id="UP000028045"/>
    </source>
</evidence>
<dbReference type="InterPro" id="IPR003130">
    <property type="entry name" value="GED"/>
</dbReference>
<dbReference type="PROSITE" id="PS51718">
    <property type="entry name" value="G_DYNAMIN_2"/>
    <property type="match status" value="1"/>
</dbReference>
<dbReference type="InterPro" id="IPR027417">
    <property type="entry name" value="P-loop_NTPase"/>
</dbReference>
<dbReference type="HOGENOM" id="CLU_008964_4_0_1"/>
<feature type="compositionally biased region" description="Basic residues" evidence="1">
    <location>
        <begin position="566"/>
        <end position="579"/>
    </location>
</feature>
<evidence type="ECO:0000313" key="4">
    <source>
        <dbReference type="EMBL" id="KEY66767.1"/>
    </source>
</evidence>
<dbReference type="CDD" id="cd08771">
    <property type="entry name" value="DLP_1"/>
    <property type="match status" value="1"/>
</dbReference>
<evidence type="ECO:0000259" key="2">
    <source>
        <dbReference type="PROSITE" id="PS51388"/>
    </source>
</evidence>
<dbReference type="PROSITE" id="PS51388">
    <property type="entry name" value="GED"/>
    <property type="match status" value="1"/>
</dbReference>
<feature type="region of interest" description="Disordered" evidence="1">
    <location>
        <begin position="552"/>
        <end position="609"/>
    </location>
</feature>
<dbReference type="GO" id="GO:0005737">
    <property type="term" value="C:cytoplasm"/>
    <property type="evidence" value="ECO:0007669"/>
    <property type="project" value="TreeGrafter"/>
</dbReference>
<dbReference type="Pfam" id="PF00350">
    <property type="entry name" value="Dynamin_N"/>
    <property type="match status" value="1"/>
</dbReference>
<dbReference type="AlphaFoldDB" id="A0A084AN88"/>
<dbReference type="GO" id="GO:0008017">
    <property type="term" value="F:microtubule binding"/>
    <property type="evidence" value="ECO:0007669"/>
    <property type="project" value="TreeGrafter"/>
</dbReference>
<feature type="domain" description="Dynamin-type G" evidence="3">
    <location>
        <begin position="139"/>
        <end position="469"/>
    </location>
</feature>
<feature type="region of interest" description="Disordered" evidence="1">
    <location>
        <begin position="1"/>
        <end position="36"/>
    </location>
</feature>
<dbReference type="PRINTS" id="PR00195">
    <property type="entry name" value="DYNAMIN"/>
</dbReference>
<reference evidence="4 5" key="1">
    <citation type="journal article" date="2014" name="BMC Genomics">
        <title>Comparative genome sequencing reveals chemotype-specific gene clusters in the toxigenic black mold Stachybotrys.</title>
        <authorList>
            <person name="Semeiks J."/>
            <person name="Borek D."/>
            <person name="Otwinowski Z."/>
            <person name="Grishin N.V."/>
        </authorList>
    </citation>
    <scope>NUCLEOTIDE SEQUENCE [LARGE SCALE GENOMIC DNA]</scope>
    <source>
        <strain evidence="5">CBS 109288 / IBT 7711</strain>
    </source>
</reference>
<dbReference type="SMART" id="SM00053">
    <property type="entry name" value="DYNc"/>
    <property type="match status" value="1"/>
</dbReference>
<dbReference type="InterPro" id="IPR045063">
    <property type="entry name" value="Dynamin_N"/>
</dbReference>
<dbReference type="GO" id="GO:0031623">
    <property type="term" value="P:receptor internalization"/>
    <property type="evidence" value="ECO:0007669"/>
    <property type="project" value="TreeGrafter"/>
</dbReference>
<dbReference type="PANTHER" id="PTHR11566">
    <property type="entry name" value="DYNAMIN"/>
    <property type="match status" value="1"/>
</dbReference>
<dbReference type="OrthoDB" id="5061070at2759"/>
<feature type="compositionally biased region" description="Polar residues" evidence="1">
    <location>
        <begin position="10"/>
        <end position="24"/>
    </location>
</feature>
<dbReference type="Gene3D" id="1.20.120.1240">
    <property type="entry name" value="Dynamin, middle domain"/>
    <property type="match status" value="1"/>
</dbReference>
<name>A0A084AN88_STACB</name>
<evidence type="ECO:0000259" key="3">
    <source>
        <dbReference type="PROSITE" id="PS51718"/>
    </source>
</evidence>
<dbReference type="PANTHER" id="PTHR11566:SF131">
    <property type="entry name" value="GTPASE, PUTATIVE (AFU_ORTHOLOGUE AFUA_6G07630)-RELATED"/>
    <property type="match status" value="1"/>
</dbReference>
<dbReference type="EMBL" id="KL648646">
    <property type="protein sequence ID" value="KEY66767.1"/>
    <property type="molecule type" value="Genomic_DNA"/>
</dbReference>
<dbReference type="InterPro" id="IPR022812">
    <property type="entry name" value="Dynamin"/>
</dbReference>
<keyword evidence="5" id="KW-1185">Reference proteome</keyword>
<dbReference type="SUPFAM" id="SSF52540">
    <property type="entry name" value="P-loop containing nucleoside triphosphate hydrolases"/>
    <property type="match status" value="1"/>
</dbReference>
<proteinExistence type="predicted"/>
<dbReference type="Gene3D" id="3.40.50.300">
    <property type="entry name" value="P-loop containing nucleotide triphosphate hydrolases"/>
    <property type="match status" value="1"/>
</dbReference>
<evidence type="ECO:0008006" key="6">
    <source>
        <dbReference type="Google" id="ProtNLM"/>
    </source>
</evidence>
<protein>
    <recommendedName>
        <fullName evidence="6">GED domain-containing protein</fullName>
    </recommendedName>
</protein>
<dbReference type="GO" id="GO:0005525">
    <property type="term" value="F:GTP binding"/>
    <property type="evidence" value="ECO:0007669"/>
    <property type="project" value="InterPro"/>
</dbReference>
<gene>
    <name evidence="4" type="ORF">S7711_07549</name>
</gene>